<proteinExistence type="predicted"/>
<protein>
    <submittedName>
        <fullName evidence="1">Uncharacterized protein</fullName>
    </submittedName>
</protein>
<dbReference type="AlphaFoldDB" id="A0A397VH70"/>
<dbReference type="Proteomes" id="UP000266673">
    <property type="component" value="Unassembled WGS sequence"/>
</dbReference>
<comment type="caution">
    <text evidence="1">The sequence shown here is derived from an EMBL/GenBank/DDBJ whole genome shotgun (WGS) entry which is preliminary data.</text>
</comment>
<name>A0A397VH70_9GLOM</name>
<evidence type="ECO:0000313" key="2">
    <source>
        <dbReference type="Proteomes" id="UP000266673"/>
    </source>
</evidence>
<keyword evidence="2" id="KW-1185">Reference proteome</keyword>
<evidence type="ECO:0000313" key="1">
    <source>
        <dbReference type="EMBL" id="RIB21312.1"/>
    </source>
</evidence>
<sequence>MAINTRQSEIGLRSLPNATNFKFLQPKSENWERKFFSNDQQTFILLFNAQVPKANYKKKSELPRLMVEWKTKSKRDAKGNQTLAGFLHLSFYTQQI</sequence>
<gene>
    <name evidence="1" type="ORF">C2G38_2176923</name>
</gene>
<accession>A0A397VH70</accession>
<organism evidence="1 2">
    <name type="scientific">Gigaspora rosea</name>
    <dbReference type="NCBI Taxonomy" id="44941"/>
    <lineage>
        <taxon>Eukaryota</taxon>
        <taxon>Fungi</taxon>
        <taxon>Fungi incertae sedis</taxon>
        <taxon>Mucoromycota</taxon>
        <taxon>Glomeromycotina</taxon>
        <taxon>Glomeromycetes</taxon>
        <taxon>Diversisporales</taxon>
        <taxon>Gigasporaceae</taxon>
        <taxon>Gigaspora</taxon>
    </lineage>
</organism>
<dbReference type="EMBL" id="QKWP01000367">
    <property type="protein sequence ID" value="RIB21312.1"/>
    <property type="molecule type" value="Genomic_DNA"/>
</dbReference>
<reference evidence="1 2" key="1">
    <citation type="submission" date="2018-06" db="EMBL/GenBank/DDBJ databases">
        <title>Comparative genomics reveals the genomic features of Rhizophagus irregularis, R. cerebriforme, R. diaphanum and Gigaspora rosea, and their symbiotic lifestyle signature.</title>
        <authorList>
            <person name="Morin E."/>
            <person name="San Clemente H."/>
            <person name="Chen E.C.H."/>
            <person name="De La Providencia I."/>
            <person name="Hainaut M."/>
            <person name="Kuo A."/>
            <person name="Kohler A."/>
            <person name="Murat C."/>
            <person name="Tang N."/>
            <person name="Roy S."/>
            <person name="Loubradou J."/>
            <person name="Henrissat B."/>
            <person name="Grigoriev I.V."/>
            <person name="Corradi N."/>
            <person name="Roux C."/>
            <person name="Martin F.M."/>
        </authorList>
    </citation>
    <scope>NUCLEOTIDE SEQUENCE [LARGE SCALE GENOMIC DNA]</scope>
    <source>
        <strain evidence="1 2">DAOM 194757</strain>
    </source>
</reference>